<sequence length="346" mass="40318">MKENIAVFSAFKEESFKNVLGTLLVDEKGSLRSWNDFKKEATKVNSAYNERYLKTEYHQTIAAANAAQKWNDIERTKHLYPNLRYLTVGDNRVRDKHRAWHGKVLPIDHPFWVKNFPPNDWGCRCDAERTDDEVTIEKELPKTFDNDKFKNNPGLTGKIFPETIYANSLNESEIERIKSYGISQFEKLNNQKSNYKVYQQFKKNEDYLDVQFDKATGGMKATHKLHHFDPNTGNDEKLLQNLFYKNGYSVILEDESTGSGKKVDGFINDVPMDFSSILGDGKNAIKRALKHSKDKNAKIAVIYFRNKDHYSYERLINGVKSFYGVDQYRFEKIYHVFDDTINEINL</sequence>
<accession>A0AAJ1QBF8</accession>
<dbReference type="Proteomes" id="UP001170959">
    <property type="component" value="Unassembled WGS sequence"/>
</dbReference>
<dbReference type="NCBIfam" id="TIGR01641">
    <property type="entry name" value="phageSPP1_gp7"/>
    <property type="match status" value="1"/>
</dbReference>
<evidence type="ECO:0000313" key="2">
    <source>
        <dbReference type="EMBL" id="MDM1070876.1"/>
    </source>
</evidence>
<reference evidence="2" key="2">
    <citation type="journal article" date="2022" name="Sci. Total Environ.">
        <title>Prevalence, transmission, and molecular epidemiology of tet(X)-positive bacteria among humans, animals, and environmental niches in China: An epidemiological, and genomic-based study.</title>
        <authorList>
            <person name="Dong N."/>
            <person name="Zeng Y."/>
            <person name="Cai C."/>
            <person name="Sun C."/>
            <person name="Lu J."/>
            <person name="Liu C."/>
            <person name="Zhou H."/>
            <person name="Sun Q."/>
            <person name="Shu L."/>
            <person name="Wang H."/>
            <person name="Wang Y."/>
            <person name="Wang S."/>
            <person name="Wu C."/>
            <person name="Chan E.W."/>
            <person name="Chen G."/>
            <person name="Shen Z."/>
            <person name="Chen S."/>
            <person name="Zhang R."/>
        </authorList>
    </citation>
    <scope>NUCLEOTIDE SEQUENCE</scope>
    <source>
        <strain evidence="2">R655-4</strain>
    </source>
</reference>
<dbReference type="AlphaFoldDB" id="A0AAJ1QBF8"/>
<proteinExistence type="predicted"/>
<dbReference type="InterPro" id="IPR006528">
    <property type="entry name" value="Phage_head_morphogenesis_dom"/>
</dbReference>
<organism evidence="2 3">
    <name type="scientific">Empedobacter brevis</name>
    <dbReference type="NCBI Taxonomy" id="247"/>
    <lineage>
        <taxon>Bacteria</taxon>
        <taxon>Pseudomonadati</taxon>
        <taxon>Bacteroidota</taxon>
        <taxon>Flavobacteriia</taxon>
        <taxon>Flavobacteriales</taxon>
        <taxon>Weeksellaceae</taxon>
        <taxon>Empedobacter</taxon>
    </lineage>
</organism>
<dbReference type="Gene3D" id="3.40.1350.120">
    <property type="match status" value="1"/>
</dbReference>
<dbReference type="RefSeq" id="WP_286491265.1">
    <property type="nucleotide sequence ID" value="NZ_JACAGJ010000001.1"/>
</dbReference>
<feature type="domain" description="Phage head morphogenesis" evidence="1">
    <location>
        <begin position="36"/>
        <end position="126"/>
    </location>
</feature>
<comment type="caution">
    <text evidence="2">The sequence shown here is derived from an EMBL/GenBank/DDBJ whole genome shotgun (WGS) entry which is preliminary data.</text>
</comment>
<reference evidence="2" key="1">
    <citation type="submission" date="2020-06" db="EMBL/GenBank/DDBJ databases">
        <authorList>
            <person name="Dong N."/>
        </authorList>
    </citation>
    <scope>NUCLEOTIDE SEQUENCE</scope>
    <source>
        <strain evidence="2">R655-4</strain>
    </source>
</reference>
<dbReference type="Pfam" id="PF04233">
    <property type="entry name" value="Phage_Mu_F"/>
    <property type="match status" value="1"/>
</dbReference>
<evidence type="ECO:0000313" key="3">
    <source>
        <dbReference type="Proteomes" id="UP001170959"/>
    </source>
</evidence>
<dbReference type="EMBL" id="JACAGJ010000001">
    <property type="protein sequence ID" value="MDM1070876.1"/>
    <property type="molecule type" value="Genomic_DNA"/>
</dbReference>
<gene>
    <name evidence="2" type="ORF">HX001_00050</name>
</gene>
<evidence type="ECO:0000259" key="1">
    <source>
        <dbReference type="Pfam" id="PF04233"/>
    </source>
</evidence>
<name>A0AAJ1QBF8_9FLAO</name>
<protein>
    <submittedName>
        <fullName evidence="2">Minor capsid protein</fullName>
    </submittedName>
</protein>